<evidence type="ECO:0000259" key="3">
    <source>
        <dbReference type="PROSITE" id="PS51194"/>
    </source>
</evidence>
<evidence type="ECO:0000256" key="1">
    <source>
        <dbReference type="ARBA" id="ARBA00022801"/>
    </source>
</evidence>
<comment type="caution">
    <text evidence="4">The sequence shown here is derived from an EMBL/GenBank/DDBJ whole genome shotgun (WGS) entry which is preliminary data.</text>
</comment>
<sequence>MFEKQPELEQTKNLRDHPFEFAFPCFSFASLTSSFILQHSLVPISTDALEVADIQPQFLEINFGSFVRPASTIYFPRVEVSHIGQTLVLSCGCRTPKKKLCEHQAQVLLLLMTCPEIRAFFDEDLRNQKFRQTAIAYGLENEKNLHDFFDLEYAAKELSVKPRLKELLPAEKLNQAYLKERLLPQQSSQLPAAMKKERLQQVVILSQHKFYSHLCLELFEAQTTLDGKLKNPLVAVDALDLLWETDKSEELKFFTGISKFHKNYNTGRPASDLVALKAILQNPLQLPFYCHNPAVSANITAASVVPASVSLLPINLRLAVKVTGQFYEVTGQLEVNDYSYDLEKLQLQYTYFVQLQGMLYLIDNLDFLRIMEFFKQHNNKLLLHRSKFEEFRKKILAELENRVHISYAYLKPATPTQLEQQGFNQELEKIIYLSDSENFVLLTPVVRYGQVEIPVLSKKQIYATDALGNAFLVERDVEVELKLTAALLLQHPDFKSQLHRDHFSLHKKEFLEEAWFLEAFEAWRNQNITILGFNQITKNKLNPNKPKISIIVTSGVDWFDTSIDVRYGKQQVTIKHLYKAIRNRSKYVQLGDGTLGILPEEWLQKLAGYFKAGEVVEEQLRTPKINFSGIAALYEQELLTNEVKEELALYRAKFTNFETIKEVAVPPELQATLREYQKQGLNWLNFLDEMNFGGCLADDMGLGKTLQIISFILSQRQKRQHNTNLVVVPTSLIFNWQAEVEKFAPTLRLLTVYGAGRTTNTDEFDQYEIILTSYGTLLSDIRFLKHYRFNYIFLDESQNIKNPDSQRFKAARLLQSRNKVVLTGTPVENNTFDVYGQFAFACPGLLGTKQHFKEHYSSPIDKFKDGKRALELQKKIAPFMLRRTKQQVASELPEKTEMVIYCEMGEEQRRIYDACERDVRDFLLNLQEENLPKTSMQLLQGLTKLRQICNSPALLPGELDYGQASSKLDTLLEQLETKASDHKIVVFSQFVGMLNLIAKALEAKGMAYEYLSGKTRNRAAVVESFQGNSAVRVFLISLKAGGTGLNLTEADYVYLVDPWWNPAVENQAIDRTYRIGQKKNVVAVRLICPDTIEDKIRKLQESKKQLVQDLVKTDSSIFKSLTKKDLLGLLG</sequence>
<dbReference type="Gene3D" id="3.40.50.300">
    <property type="entry name" value="P-loop containing nucleotide triphosphate hydrolases"/>
    <property type="match status" value="1"/>
</dbReference>
<dbReference type="GO" id="GO:0016787">
    <property type="term" value="F:hydrolase activity"/>
    <property type="evidence" value="ECO:0007669"/>
    <property type="project" value="UniProtKB-KW"/>
</dbReference>
<gene>
    <name evidence="4" type="ORF">FVR03_04895</name>
</gene>
<dbReference type="Pfam" id="PF00176">
    <property type="entry name" value="SNF2-rel_dom"/>
    <property type="match status" value="1"/>
</dbReference>
<feature type="domain" description="Helicase C-terminal" evidence="3">
    <location>
        <begin position="967"/>
        <end position="1118"/>
    </location>
</feature>
<dbReference type="EMBL" id="VRTY01000012">
    <property type="protein sequence ID" value="TXK50523.1"/>
    <property type="molecule type" value="Genomic_DNA"/>
</dbReference>
<keyword evidence="4" id="KW-0347">Helicase</keyword>
<dbReference type="Pfam" id="PF08455">
    <property type="entry name" value="SNF2_assoc"/>
    <property type="match status" value="1"/>
</dbReference>
<feature type="domain" description="Helicase ATP-binding" evidence="2">
    <location>
        <begin position="685"/>
        <end position="844"/>
    </location>
</feature>
<dbReference type="CDD" id="cd18793">
    <property type="entry name" value="SF2_C_SNF"/>
    <property type="match status" value="1"/>
</dbReference>
<dbReference type="InterPro" id="IPR049730">
    <property type="entry name" value="SNF2/RAD54-like_C"/>
</dbReference>
<keyword evidence="4" id="KW-0547">Nucleotide-binding</keyword>
<dbReference type="InterPro" id="IPR027417">
    <property type="entry name" value="P-loop_NTPase"/>
</dbReference>
<dbReference type="SMART" id="SM00490">
    <property type="entry name" value="HELICc"/>
    <property type="match status" value="1"/>
</dbReference>
<dbReference type="InterPro" id="IPR013663">
    <property type="entry name" value="Helicase_SWF/SNF/SWI_bac"/>
</dbReference>
<proteinExistence type="predicted"/>
<name>A0A5C8K906_9BACT</name>
<dbReference type="PANTHER" id="PTHR45629">
    <property type="entry name" value="SNF2/RAD54 FAMILY MEMBER"/>
    <property type="match status" value="1"/>
</dbReference>
<keyword evidence="1" id="KW-0378">Hydrolase</keyword>
<dbReference type="CDD" id="cd18012">
    <property type="entry name" value="DEXQc_arch_SWI2_SNF2"/>
    <property type="match status" value="1"/>
</dbReference>
<evidence type="ECO:0000313" key="4">
    <source>
        <dbReference type="EMBL" id="TXK50523.1"/>
    </source>
</evidence>
<dbReference type="InterPro" id="IPR038718">
    <property type="entry name" value="SNF2-like_sf"/>
</dbReference>
<reference evidence="4 5" key="1">
    <citation type="submission" date="2019-08" db="EMBL/GenBank/DDBJ databases">
        <authorList>
            <person name="Shi S."/>
        </authorList>
    </citation>
    <scope>NUCLEOTIDE SEQUENCE [LARGE SCALE GENOMIC DNA]</scope>
    <source>
        <strain evidence="4 5">GY10130</strain>
    </source>
</reference>
<dbReference type="OrthoDB" id="9760715at2"/>
<dbReference type="AlphaFoldDB" id="A0A5C8K906"/>
<evidence type="ECO:0000313" key="5">
    <source>
        <dbReference type="Proteomes" id="UP000321926"/>
    </source>
</evidence>
<organism evidence="4 5">
    <name type="scientific">Pontibacter qinzhouensis</name>
    <dbReference type="NCBI Taxonomy" id="2603253"/>
    <lineage>
        <taxon>Bacteria</taxon>
        <taxon>Pseudomonadati</taxon>
        <taxon>Bacteroidota</taxon>
        <taxon>Cytophagia</taxon>
        <taxon>Cytophagales</taxon>
        <taxon>Hymenobacteraceae</taxon>
        <taxon>Pontibacter</taxon>
    </lineage>
</organism>
<dbReference type="GO" id="GO:0015616">
    <property type="term" value="F:DNA translocase activity"/>
    <property type="evidence" value="ECO:0007669"/>
    <property type="project" value="TreeGrafter"/>
</dbReference>
<dbReference type="Gene3D" id="3.40.50.10810">
    <property type="entry name" value="Tandem AAA-ATPase domain"/>
    <property type="match status" value="1"/>
</dbReference>
<dbReference type="SUPFAM" id="SSF52540">
    <property type="entry name" value="P-loop containing nucleoside triphosphate hydrolases"/>
    <property type="match status" value="2"/>
</dbReference>
<dbReference type="Proteomes" id="UP000321926">
    <property type="component" value="Unassembled WGS sequence"/>
</dbReference>
<evidence type="ECO:0000259" key="2">
    <source>
        <dbReference type="PROSITE" id="PS51192"/>
    </source>
</evidence>
<dbReference type="RefSeq" id="WP_147920649.1">
    <property type="nucleotide sequence ID" value="NZ_VRTY01000012.1"/>
</dbReference>
<dbReference type="PROSITE" id="PS51192">
    <property type="entry name" value="HELICASE_ATP_BIND_1"/>
    <property type="match status" value="1"/>
</dbReference>
<accession>A0A5C8K906</accession>
<dbReference type="InterPro" id="IPR000330">
    <property type="entry name" value="SNF2_N"/>
</dbReference>
<dbReference type="PANTHER" id="PTHR45629:SF7">
    <property type="entry name" value="DNA EXCISION REPAIR PROTEIN ERCC-6-RELATED"/>
    <property type="match status" value="1"/>
</dbReference>
<dbReference type="PROSITE" id="PS51194">
    <property type="entry name" value="HELICASE_CTER"/>
    <property type="match status" value="1"/>
</dbReference>
<dbReference type="Pfam" id="PF00271">
    <property type="entry name" value="Helicase_C"/>
    <property type="match status" value="1"/>
</dbReference>
<keyword evidence="5" id="KW-1185">Reference proteome</keyword>
<dbReference type="GO" id="GO:0004386">
    <property type="term" value="F:helicase activity"/>
    <property type="evidence" value="ECO:0007669"/>
    <property type="project" value="UniProtKB-KW"/>
</dbReference>
<dbReference type="InterPro" id="IPR050496">
    <property type="entry name" value="SNF2_RAD54_helicase_repair"/>
</dbReference>
<dbReference type="InterPro" id="IPR001650">
    <property type="entry name" value="Helicase_C-like"/>
</dbReference>
<dbReference type="SMART" id="SM00487">
    <property type="entry name" value="DEXDc"/>
    <property type="match status" value="1"/>
</dbReference>
<keyword evidence="4" id="KW-0067">ATP-binding</keyword>
<protein>
    <submittedName>
        <fullName evidence="4">ATP-dependent helicase</fullName>
    </submittedName>
</protein>
<dbReference type="InterPro" id="IPR014001">
    <property type="entry name" value="Helicase_ATP-bd"/>
</dbReference>
<dbReference type="GO" id="GO:0005524">
    <property type="term" value="F:ATP binding"/>
    <property type="evidence" value="ECO:0007669"/>
    <property type="project" value="InterPro"/>
</dbReference>